<organism evidence="2 3">
    <name type="scientific">Legionella maceachernii</name>
    <dbReference type="NCBI Taxonomy" id="466"/>
    <lineage>
        <taxon>Bacteria</taxon>
        <taxon>Pseudomonadati</taxon>
        <taxon>Pseudomonadota</taxon>
        <taxon>Gammaproteobacteria</taxon>
        <taxon>Legionellales</taxon>
        <taxon>Legionellaceae</taxon>
        <taxon>Legionella</taxon>
    </lineage>
</organism>
<evidence type="ECO:0000313" key="2">
    <source>
        <dbReference type="EMBL" id="KTD24248.1"/>
    </source>
</evidence>
<dbReference type="PATRIC" id="fig|466.6.peg.3342"/>
<name>A0A0W0VW15_9GAMM</name>
<comment type="caution">
    <text evidence="2">The sequence shown here is derived from an EMBL/GenBank/DDBJ whole genome shotgun (WGS) entry which is preliminary data.</text>
</comment>
<feature type="domain" description="Transposase Tn5-like N-terminal" evidence="1">
    <location>
        <begin position="9"/>
        <end position="51"/>
    </location>
</feature>
<accession>A0A0W0VW15</accession>
<protein>
    <submittedName>
        <fullName evidence="2">Transposase, IS4 family TnpA</fullName>
    </submittedName>
</protein>
<dbReference type="AlphaFoldDB" id="A0A0W0VW15"/>
<dbReference type="Gene3D" id="1.10.246.40">
    <property type="entry name" value="Tn5 transposase, domain 1"/>
    <property type="match status" value="1"/>
</dbReference>
<dbReference type="EMBL" id="LNYL01000051">
    <property type="protein sequence ID" value="KTD24248.1"/>
    <property type="molecule type" value="Genomic_DNA"/>
</dbReference>
<evidence type="ECO:0000313" key="3">
    <source>
        <dbReference type="Proteomes" id="UP000054908"/>
    </source>
</evidence>
<gene>
    <name evidence="2" type="ORF">Lmac_3121</name>
</gene>
<reference evidence="2 3" key="1">
    <citation type="submission" date="2015-11" db="EMBL/GenBank/DDBJ databases">
        <title>Genomic analysis of 38 Legionella species identifies large and diverse effector repertoires.</title>
        <authorList>
            <person name="Burstein D."/>
            <person name="Amaro F."/>
            <person name="Zusman T."/>
            <person name="Lifshitz Z."/>
            <person name="Cohen O."/>
            <person name="Gilbert J.A."/>
            <person name="Pupko T."/>
            <person name="Shuman H.A."/>
            <person name="Segal G."/>
        </authorList>
    </citation>
    <scope>NUCLEOTIDE SEQUENCE [LARGE SCALE GENOMIC DNA]</scope>
    <source>
        <strain evidence="2 3">PX-1-G2-E2</strain>
    </source>
</reference>
<proteinExistence type="predicted"/>
<dbReference type="Pfam" id="PF14706">
    <property type="entry name" value="Tnp_DNA_bind"/>
    <property type="match status" value="1"/>
</dbReference>
<evidence type="ECO:0000259" key="1">
    <source>
        <dbReference type="Pfam" id="PF14706"/>
    </source>
</evidence>
<dbReference type="Proteomes" id="UP000054908">
    <property type="component" value="Unassembled WGS sequence"/>
</dbReference>
<sequence>MDLAIADTTAWSEAIFGSVSLGDKRLTRRLIQIGKQLSSIPVVLFLKAVKDRMRL</sequence>
<dbReference type="InterPro" id="IPR014735">
    <property type="entry name" value="Transposase_Tn5-like_N"/>
</dbReference>
<dbReference type="InterPro" id="IPR038215">
    <property type="entry name" value="TN5-like_N_sf"/>
</dbReference>
<keyword evidence="3" id="KW-1185">Reference proteome</keyword>